<dbReference type="EMBL" id="AP019301">
    <property type="protein sequence ID" value="BBH02768.1"/>
    <property type="molecule type" value="Genomic_DNA"/>
</dbReference>
<keyword evidence="1" id="KW-0489">Methyltransferase</keyword>
<proteinExistence type="predicted"/>
<name>A0A4Y1RFU7_PRUDU</name>
<dbReference type="GO" id="GO:0008168">
    <property type="term" value="F:methyltransferase activity"/>
    <property type="evidence" value="ECO:0007669"/>
    <property type="project" value="UniProtKB-KW"/>
</dbReference>
<accession>A0A4Y1RFU7</accession>
<reference evidence="1" key="1">
    <citation type="journal article" date="2019" name="Science">
        <title>Mutation of a bHLH transcription factor allowed almond domestication.</title>
        <authorList>
            <person name="Sanchez-Perez R."/>
            <person name="Pavan S."/>
            <person name="Mazzeo R."/>
            <person name="Moldovan C."/>
            <person name="Aiese Cigliano R."/>
            <person name="Del Cueto J."/>
            <person name="Ricciardi F."/>
            <person name="Lotti C."/>
            <person name="Ricciardi L."/>
            <person name="Dicenta F."/>
            <person name="Lopez-Marques R.L."/>
            <person name="Lindberg Moller B."/>
        </authorList>
    </citation>
    <scope>NUCLEOTIDE SEQUENCE</scope>
</reference>
<protein>
    <submittedName>
        <fullName evidence="1">DNA cytosine-5-methyltransferase 2</fullName>
    </submittedName>
</protein>
<sequence length="94" mass="11147">MGTPFARLWWDETVPTVLTFPTCHSQQYYIQSKTESSLYENVQDCKGFLIIIDSVGRLRRDIVKLEMQLQSLLRELWDMLWDWQFESSAGMNHS</sequence>
<dbReference type="Gene3D" id="3.90.120.10">
    <property type="entry name" value="DNA Methylase, subunit A, domain 2"/>
    <property type="match status" value="1"/>
</dbReference>
<dbReference type="AlphaFoldDB" id="A0A4Y1RFU7"/>
<gene>
    <name evidence="1" type="ORF">Prudu_013443</name>
</gene>
<dbReference type="GO" id="GO:0032259">
    <property type="term" value="P:methylation"/>
    <property type="evidence" value="ECO:0007669"/>
    <property type="project" value="UniProtKB-KW"/>
</dbReference>
<organism evidence="1">
    <name type="scientific">Prunus dulcis</name>
    <name type="common">Almond</name>
    <name type="synonym">Amygdalus dulcis</name>
    <dbReference type="NCBI Taxonomy" id="3755"/>
    <lineage>
        <taxon>Eukaryota</taxon>
        <taxon>Viridiplantae</taxon>
        <taxon>Streptophyta</taxon>
        <taxon>Embryophyta</taxon>
        <taxon>Tracheophyta</taxon>
        <taxon>Spermatophyta</taxon>
        <taxon>Magnoliopsida</taxon>
        <taxon>eudicotyledons</taxon>
        <taxon>Gunneridae</taxon>
        <taxon>Pentapetalae</taxon>
        <taxon>rosids</taxon>
        <taxon>fabids</taxon>
        <taxon>Rosales</taxon>
        <taxon>Rosaceae</taxon>
        <taxon>Amygdaloideae</taxon>
        <taxon>Amygdaleae</taxon>
        <taxon>Prunus</taxon>
    </lineage>
</organism>
<keyword evidence="1" id="KW-0808">Transferase</keyword>
<evidence type="ECO:0000313" key="1">
    <source>
        <dbReference type="EMBL" id="BBH02768.1"/>
    </source>
</evidence>